<evidence type="ECO:0000313" key="2">
    <source>
        <dbReference type="EMBL" id="VDO95902.1"/>
    </source>
</evidence>
<accession>A0A183JRW9</accession>
<feature type="region of interest" description="Disordered" evidence="1">
    <location>
        <begin position="82"/>
        <end position="102"/>
    </location>
</feature>
<evidence type="ECO:0000313" key="4">
    <source>
        <dbReference type="WBParaSite" id="SCUD_0000545801-mRNA-1"/>
    </source>
</evidence>
<reference evidence="4" key="1">
    <citation type="submission" date="2016-06" db="UniProtKB">
        <authorList>
            <consortium name="WormBaseParasite"/>
        </authorList>
    </citation>
    <scope>IDENTIFICATION</scope>
</reference>
<evidence type="ECO:0000256" key="1">
    <source>
        <dbReference type="SAM" id="MobiDB-lite"/>
    </source>
</evidence>
<proteinExistence type="predicted"/>
<feature type="compositionally biased region" description="Basic and acidic residues" evidence="1">
    <location>
        <begin position="83"/>
        <end position="102"/>
    </location>
</feature>
<dbReference type="Proteomes" id="UP000279833">
    <property type="component" value="Unassembled WGS sequence"/>
</dbReference>
<dbReference type="WBParaSite" id="SCUD_0000545801-mRNA-1">
    <property type="protein sequence ID" value="SCUD_0000545801-mRNA-1"/>
    <property type="gene ID" value="SCUD_0000545801"/>
</dbReference>
<evidence type="ECO:0000313" key="3">
    <source>
        <dbReference type="Proteomes" id="UP000279833"/>
    </source>
</evidence>
<keyword evidence="3" id="KW-1185">Reference proteome</keyword>
<gene>
    <name evidence="2" type="ORF">SCUD_LOCUS5458</name>
</gene>
<name>A0A183JRW9_9TREM</name>
<organism evidence="4">
    <name type="scientific">Schistosoma curassoni</name>
    <dbReference type="NCBI Taxonomy" id="6186"/>
    <lineage>
        <taxon>Eukaryota</taxon>
        <taxon>Metazoa</taxon>
        <taxon>Spiralia</taxon>
        <taxon>Lophotrochozoa</taxon>
        <taxon>Platyhelminthes</taxon>
        <taxon>Trematoda</taxon>
        <taxon>Digenea</taxon>
        <taxon>Strigeidida</taxon>
        <taxon>Schistosomatoidea</taxon>
        <taxon>Schistosomatidae</taxon>
        <taxon>Schistosoma</taxon>
    </lineage>
</organism>
<dbReference type="AlphaFoldDB" id="A0A183JRW9"/>
<reference evidence="2 3" key="2">
    <citation type="submission" date="2018-11" db="EMBL/GenBank/DDBJ databases">
        <authorList>
            <consortium name="Pathogen Informatics"/>
        </authorList>
    </citation>
    <scope>NUCLEOTIDE SEQUENCE [LARGE SCALE GENOMIC DNA]</scope>
    <source>
        <strain evidence="2">Dakar</strain>
        <strain evidence="3">Dakar, Senegal</strain>
    </source>
</reference>
<dbReference type="EMBL" id="UZAK01008996">
    <property type="protein sequence ID" value="VDO95902.1"/>
    <property type="molecule type" value="Genomic_DNA"/>
</dbReference>
<sequence>MATRQIRSGKTVSDNTQAQALKSDIKATANMLHALLRKIRKEQVPTNWKEGHLIKIQRKISETEICRGITLLSAPGSFQQSVAERDERFGVRRDSRSTGRIP</sequence>
<protein>
    <submittedName>
        <fullName evidence="4">Transposase</fullName>
    </submittedName>
</protein>